<sequence length="491" mass="52234">MTMRITGLSSGMDIDSMVKTLMKAEQGKRDKLVKQQTSITWKQEAYRDVATSLVDFRNNKMSKYNTMSSLTAKKAEVTGNTAAVSITSANSVASGTMSVKVDNVATAARNVYATSADPLAYDASNPGQYITVNGKRVDIVAGDTTDTVIARINADKDINATVMYANGRLSITNNKTGNQSGTDSGGNPIDKNAVITGLGTADAAYHVDGVDANYSVNGLSFTSQSNNVTVNGVSLLLKSATGTGGDSVISSTVDVDKIVDTIKSFISDYNAILDQVNGKLNEPLYRDYQPLTQEEQDAMSDKQAELWETKAKSGLLGNDSILSSMVTSMRTAMVTGFDLGGGKSISIQSIGISTGKWTDYGKLVIEDEDKLRQAITEDPDSIAKLFNGSGGNASDPASTSSGLVTKLSSTVLTALQGMTDKAGTSSYSTDKNGSFIASSMLSEQLRTIAKQISDQDALLQRKEDQYYKQFSAMETAMNRYSSQASAFSNYA</sequence>
<comment type="function">
    <text evidence="5">Required for morphogenesis and for the elongation of the flagellar filament by facilitating polymerization of the flagellin monomers at the tip of growing filament. Forms a capping structure, which prevents flagellin subunits (transported through the central channel of the flagellum) from leaking out without polymerization at the distal end.</text>
</comment>
<evidence type="ECO:0000256" key="5">
    <source>
        <dbReference type="RuleBase" id="RU362066"/>
    </source>
</evidence>
<keyword evidence="8" id="KW-0282">Flagellum</keyword>
<proteinExistence type="inferred from homology"/>
<dbReference type="InterPro" id="IPR003481">
    <property type="entry name" value="FliD_N"/>
</dbReference>
<reference evidence="8 9" key="1">
    <citation type="submission" date="2021-03" db="EMBL/GenBank/DDBJ databases">
        <title>Paenibacillus artemisicola MWE-103 whole genome sequence.</title>
        <authorList>
            <person name="Ham Y.J."/>
        </authorList>
    </citation>
    <scope>NUCLEOTIDE SEQUENCE [LARGE SCALE GENOMIC DNA]</scope>
    <source>
        <strain evidence="8 9">MWE-103</strain>
    </source>
</reference>
<gene>
    <name evidence="8" type="primary">fliD</name>
    <name evidence="8" type="ORF">I8J29_23930</name>
</gene>
<keyword evidence="3" id="KW-0175">Coiled coil</keyword>
<keyword evidence="8" id="KW-0966">Cell projection</keyword>
<comment type="caution">
    <text evidence="8">The sequence shown here is derived from an EMBL/GenBank/DDBJ whole genome shotgun (WGS) entry which is preliminary data.</text>
</comment>
<keyword evidence="4 5" id="KW-0975">Bacterial flagellum</keyword>
<dbReference type="InterPro" id="IPR010809">
    <property type="entry name" value="FliD_C"/>
</dbReference>
<evidence type="ECO:0000313" key="9">
    <source>
        <dbReference type="Proteomes" id="UP000670947"/>
    </source>
</evidence>
<evidence type="ECO:0000259" key="7">
    <source>
        <dbReference type="Pfam" id="PF07195"/>
    </source>
</evidence>
<dbReference type="RefSeq" id="WP_208849948.1">
    <property type="nucleotide sequence ID" value="NZ_JAGGDJ010000030.1"/>
</dbReference>
<evidence type="ECO:0000256" key="4">
    <source>
        <dbReference type="ARBA" id="ARBA00023143"/>
    </source>
</evidence>
<comment type="subunit">
    <text evidence="2 5">Homopentamer.</text>
</comment>
<comment type="subcellular location">
    <subcellularLocation>
        <location evidence="5">Secreted</location>
    </subcellularLocation>
    <subcellularLocation>
        <location evidence="5">Bacterial flagellum</location>
    </subcellularLocation>
</comment>
<feature type="domain" description="Flagellar hook-associated protein 2 N-terminal" evidence="6">
    <location>
        <begin position="10"/>
        <end position="108"/>
    </location>
</feature>
<dbReference type="PANTHER" id="PTHR30288">
    <property type="entry name" value="FLAGELLAR CAP/ASSEMBLY PROTEIN FLID"/>
    <property type="match status" value="1"/>
</dbReference>
<dbReference type="Pfam" id="PF07195">
    <property type="entry name" value="FliD_C"/>
    <property type="match status" value="1"/>
</dbReference>
<evidence type="ECO:0000259" key="6">
    <source>
        <dbReference type="Pfam" id="PF02465"/>
    </source>
</evidence>
<dbReference type="Proteomes" id="UP000670947">
    <property type="component" value="Unassembled WGS sequence"/>
</dbReference>
<organism evidence="8 9">
    <name type="scientific">Paenibacillus artemisiicola</name>
    <dbReference type="NCBI Taxonomy" id="1172618"/>
    <lineage>
        <taxon>Bacteria</taxon>
        <taxon>Bacillati</taxon>
        <taxon>Bacillota</taxon>
        <taxon>Bacilli</taxon>
        <taxon>Bacillales</taxon>
        <taxon>Paenibacillaceae</taxon>
        <taxon>Paenibacillus</taxon>
    </lineage>
</organism>
<feature type="domain" description="Flagellar hook-associated protein 2 C-terminal" evidence="7">
    <location>
        <begin position="210"/>
        <end position="481"/>
    </location>
</feature>
<evidence type="ECO:0000256" key="2">
    <source>
        <dbReference type="ARBA" id="ARBA00011255"/>
    </source>
</evidence>
<keyword evidence="8" id="KW-0969">Cilium</keyword>
<accession>A0ABS3WG24</accession>
<evidence type="ECO:0000313" key="8">
    <source>
        <dbReference type="EMBL" id="MBO7747237.1"/>
    </source>
</evidence>
<keyword evidence="5" id="KW-0964">Secreted</keyword>
<dbReference type="InterPro" id="IPR040026">
    <property type="entry name" value="FliD"/>
</dbReference>
<protein>
    <recommendedName>
        <fullName evidence="5">Flagellar hook-associated protein 2</fullName>
        <shortName evidence="5">HAP2</shortName>
    </recommendedName>
    <alternativeName>
        <fullName evidence="5">Flagellar cap protein</fullName>
    </alternativeName>
</protein>
<evidence type="ECO:0000256" key="3">
    <source>
        <dbReference type="ARBA" id="ARBA00023054"/>
    </source>
</evidence>
<keyword evidence="9" id="KW-1185">Reference proteome</keyword>
<dbReference type="EMBL" id="JAGGDJ010000030">
    <property type="protein sequence ID" value="MBO7747237.1"/>
    <property type="molecule type" value="Genomic_DNA"/>
</dbReference>
<evidence type="ECO:0000256" key="1">
    <source>
        <dbReference type="ARBA" id="ARBA00009764"/>
    </source>
</evidence>
<dbReference type="Pfam" id="PF02465">
    <property type="entry name" value="FliD_N"/>
    <property type="match status" value="1"/>
</dbReference>
<dbReference type="PANTHER" id="PTHR30288:SF0">
    <property type="entry name" value="FLAGELLAR HOOK-ASSOCIATED PROTEIN 2"/>
    <property type="match status" value="1"/>
</dbReference>
<comment type="similarity">
    <text evidence="1 5">Belongs to the FliD family.</text>
</comment>
<name>A0ABS3WG24_9BACL</name>